<gene>
    <name evidence="2" type="ORF">GCM10010096_21590</name>
</gene>
<sequence length="166" mass="18097">MKKVVVIALVIAVAVGLGVWTMSGSSKAGAPDVAFTDLNGKHFETKDLQGKVVLVKFWATDCTTCVAQMPDNIENFNALSGKGFDIVAVAMKHDPINYVRNFTESRQLPFTVVHDDKGEIAKAFGDVRLTPTAFLLDKQGNIIKRYLGNYDKQDFIATVEKALASS</sequence>
<evidence type="ECO:0000259" key="1">
    <source>
        <dbReference type="PROSITE" id="PS51352"/>
    </source>
</evidence>
<dbReference type="PROSITE" id="PS51352">
    <property type="entry name" value="THIOREDOXIN_2"/>
    <property type="match status" value="1"/>
</dbReference>
<dbReference type="PANTHER" id="PTHR42852">
    <property type="entry name" value="THIOL:DISULFIDE INTERCHANGE PROTEIN DSBE"/>
    <property type="match status" value="1"/>
</dbReference>
<comment type="caution">
    <text evidence="2">The sequence shown here is derived from an EMBL/GenBank/DDBJ whole genome shotgun (WGS) entry which is preliminary data.</text>
</comment>
<dbReference type="PANTHER" id="PTHR42852:SF17">
    <property type="entry name" value="THIOREDOXIN-LIKE PROTEIN HI_1115"/>
    <property type="match status" value="1"/>
</dbReference>
<dbReference type="EMBL" id="BMZN01000003">
    <property type="protein sequence ID" value="GHC49495.1"/>
    <property type="molecule type" value="Genomic_DNA"/>
</dbReference>
<accession>A0A8H9M0R2</accession>
<dbReference type="InterPro" id="IPR013740">
    <property type="entry name" value="Redoxin"/>
</dbReference>
<dbReference type="InterPro" id="IPR036249">
    <property type="entry name" value="Thioredoxin-like_sf"/>
</dbReference>
<dbReference type="CDD" id="cd02966">
    <property type="entry name" value="TlpA_like_family"/>
    <property type="match status" value="1"/>
</dbReference>
<dbReference type="GO" id="GO:0016491">
    <property type="term" value="F:oxidoreductase activity"/>
    <property type="evidence" value="ECO:0007669"/>
    <property type="project" value="InterPro"/>
</dbReference>
<dbReference type="Gene3D" id="3.40.30.10">
    <property type="entry name" value="Glutaredoxin"/>
    <property type="match status" value="1"/>
</dbReference>
<dbReference type="SUPFAM" id="SSF52833">
    <property type="entry name" value="Thioredoxin-like"/>
    <property type="match status" value="1"/>
</dbReference>
<dbReference type="Pfam" id="PF08534">
    <property type="entry name" value="Redoxin"/>
    <property type="match status" value="1"/>
</dbReference>
<dbReference type="AlphaFoldDB" id="A0A8H9M0R2"/>
<proteinExistence type="predicted"/>
<feature type="domain" description="Thioredoxin" evidence="1">
    <location>
        <begin position="24"/>
        <end position="164"/>
    </location>
</feature>
<evidence type="ECO:0000313" key="3">
    <source>
        <dbReference type="Proteomes" id="UP000608923"/>
    </source>
</evidence>
<dbReference type="RefSeq" id="WP_189392564.1">
    <property type="nucleotide sequence ID" value="NZ_BMZN01000003.1"/>
</dbReference>
<protein>
    <submittedName>
        <fullName evidence="2">Thioredoxin</fullName>
    </submittedName>
</protein>
<evidence type="ECO:0000313" key="2">
    <source>
        <dbReference type="EMBL" id="GHC49495.1"/>
    </source>
</evidence>
<keyword evidence="3" id="KW-1185">Reference proteome</keyword>
<name>A0A8H9M0R2_9BURK</name>
<dbReference type="InterPro" id="IPR050553">
    <property type="entry name" value="Thioredoxin_ResA/DsbE_sf"/>
</dbReference>
<organism evidence="2 3">
    <name type="scientific">Alcaligenes pakistanensis</name>
    <dbReference type="NCBI Taxonomy" id="1482717"/>
    <lineage>
        <taxon>Bacteria</taxon>
        <taxon>Pseudomonadati</taxon>
        <taxon>Pseudomonadota</taxon>
        <taxon>Betaproteobacteria</taxon>
        <taxon>Burkholderiales</taxon>
        <taxon>Alcaligenaceae</taxon>
        <taxon>Alcaligenes</taxon>
    </lineage>
</organism>
<dbReference type="InterPro" id="IPR013766">
    <property type="entry name" value="Thioredoxin_domain"/>
</dbReference>
<dbReference type="Proteomes" id="UP000608923">
    <property type="component" value="Unassembled WGS sequence"/>
</dbReference>
<reference evidence="3" key="1">
    <citation type="journal article" date="2019" name="Int. J. Syst. Evol. Microbiol.">
        <title>The Global Catalogue of Microorganisms (GCM) 10K type strain sequencing project: providing services to taxonomists for standard genome sequencing and annotation.</title>
        <authorList>
            <consortium name="The Broad Institute Genomics Platform"/>
            <consortium name="The Broad Institute Genome Sequencing Center for Infectious Disease"/>
            <person name="Wu L."/>
            <person name="Ma J."/>
        </authorList>
    </citation>
    <scope>NUCLEOTIDE SEQUENCE [LARGE SCALE GENOMIC DNA]</scope>
    <source>
        <strain evidence="3">KCTC 42083</strain>
    </source>
</reference>